<evidence type="ECO:0000313" key="3">
    <source>
        <dbReference type="Proteomes" id="UP001256711"/>
    </source>
</evidence>
<feature type="transmembrane region" description="Helical" evidence="1">
    <location>
        <begin position="98"/>
        <end position="121"/>
    </location>
</feature>
<dbReference type="InterPro" id="IPR024515">
    <property type="entry name" value="DUF3397"/>
</dbReference>
<gene>
    <name evidence="2" type="ORF">P7H43_01830</name>
</gene>
<dbReference type="Pfam" id="PF11877">
    <property type="entry name" value="DUF3397"/>
    <property type="match status" value="1"/>
</dbReference>
<protein>
    <submittedName>
        <fullName evidence="2">DUF3397 domain-containing protein</fullName>
    </submittedName>
</protein>
<feature type="transmembrane region" description="Helical" evidence="1">
    <location>
        <begin position="7"/>
        <end position="31"/>
    </location>
</feature>
<evidence type="ECO:0000256" key="1">
    <source>
        <dbReference type="SAM" id="Phobius"/>
    </source>
</evidence>
<comment type="caution">
    <text evidence="2">The sequence shown here is derived from an EMBL/GenBank/DDBJ whole genome shotgun (WGS) entry which is preliminary data.</text>
</comment>
<sequence length="122" mass="14288">MTTFSPILLLWYVFPIIVLFASVFLVSALSLNKKFQLKGPDVAVPFLWFGMHQLSQAAFSLSILPYLIISILFLGILLVVFQAYYYGEITYKRFFKMFWRLTFLFTMLTYGLLIIMDIVLYL</sequence>
<accession>A0AAW8TXU2</accession>
<keyword evidence="1" id="KW-1133">Transmembrane helix</keyword>
<reference evidence="2" key="1">
    <citation type="submission" date="2023-03" db="EMBL/GenBank/DDBJ databases">
        <authorList>
            <person name="Shen W."/>
            <person name="Cai J."/>
        </authorList>
    </citation>
    <scope>NUCLEOTIDE SEQUENCE</scope>
    <source>
        <strain evidence="2">B226-2</strain>
    </source>
</reference>
<proteinExistence type="predicted"/>
<dbReference type="AlphaFoldDB" id="A0AAW8TXU2"/>
<keyword evidence="1" id="KW-0472">Membrane</keyword>
<dbReference type="RefSeq" id="WP_010754127.1">
    <property type="nucleotide sequence ID" value="NZ_CATYFE010000004.1"/>
</dbReference>
<feature type="transmembrane region" description="Helical" evidence="1">
    <location>
        <begin position="63"/>
        <end position="86"/>
    </location>
</feature>
<dbReference type="GeneID" id="78365277"/>
<evidence type="ECO:0000313" key="2">
    <source>
        <dbReference type="EMBL" id="MDT2809232.1"/>
    </source>
</evidence>
<dbReference type="Proteomes" id="UP001256711">
    <property type="component" value="Unassembled WGS sequence"/>
</dbReference>
<name>A0AAW8TXU2_9ENTE</name>
<dbReference type="EMBL" id="JARQBJ010000001">
    <property type="protein sequence ID" value="MDT2809232.1"/>
    <property type="molecule type" value="Genomic_DNA"/>
</dbReference>
<organism evidence="2 3">
    <name type="scientific">Enterococcus asini</name>
    <dbReference type="NCBI Taxonomy" id="57732"/>
    <lineage>
        <taxon>Bacteria</taxon>
        <taxon>Bacillati</taxon>
        <taxon>Bacillota</taxon>
        <taxon>Bacilli</taxon>
        <taxon>Lactobacillales</taxon>
        <taxon>Enterococcaceae</taxon>
        <taxon>Enterococcus</taxon>
    </lineage>
</organism>
<keyword evidence="1" id="KW-0812">Transmembrane</keyword>